<comment type="caution">
    <text evidence="1">The sequence shown here is derived from an EMBL/GenBank/DDBJ whole genome shotgun (WGS) entry which is preliminary data.</text>
</comment>
<dbReference type="EMBL" id="JADQDK010000001">
    <property type="protein sequence ID" value="MBW0136640.1"/>
    <property type="molecule type" value="Genomic_DNA"/>
</dbReference>
<keyword evidence="2" id="KW-1185">Reference proteome</keyword>
<proteinExistence type="predicted"/>
<dbReference type="Pfam" id="PF13376">
    <property type="entry name" value="OmdA"/>
    <property type="match status" value="1"/>
</dbReference>
<evidence type="ECO:0000313" key="1">
    <source>
        <dbReference type="EMBL" id="MBW0136640.1"/>
    </source>
</evidence>
<dbReference type="Proteomes" id="UP000694287">
    <property type="component" value="Unassembled WGS sequence"/>
</dbReference>
<dbReference type="RefSeq" id="WP_225924649.1">
    <property type="nucleotide sequence ID" value="NZ_JADQDJ010000010.1"/>
</dbReference>
<name>A0ABS6UWJ6_9PSEU</name>
<evidence type="ECO:0000313" key="2">
    <source>
        <dbReference type="Proteomes" id="UP000694287"/>
    </source>
</evidence>
<protein>
    <submittedName>
        <fullName evidence="1">YdeI/OmpD-associated family protein</fullName>
    </submittedName>
</protein>
<gene>
    <name evidence="1" type="ORF">I4I81_20550</name>
</gene>
<organism evidence="1 2">
    <name type="scientific">Pseudonocardia abyssalis</name>
    <dbReference type="NCBI Taxonomy" id="2792008"/>
    <lineage>
        <taxon>Bacteria</taxon>
        <taxon>Bacillati</taxon>
        <taxon>Actinomycetota</taxon>
        <taxon>Actinomycetes</taxon>
        <taxon>Pseudonocardiales</taxon>
        <taxon>Pseudonocardiaceae</taxon>
        <taxon>Pseudonocardia</taxon>
    </lineage>
</organism>
<sequence length="150" mass="16376">MESRRFTATTQDGKRGRVAIPVPFDPDEAWGAKPVHHVTGTVAGCDVRATVEGGRIVMGPTWGRDRGIGPGRLVDVVLVPEGPQRGDLAPDLAAALDADPAAGAFFDSLAQFYRRAYLRWIDGTKRRPEERARRIAYVVELLGEGVKERP</sequence>
<reference evidence="1 2" key="1">
    <citation type="submission" date="2020-11" db="EMBL/GenBank/DDBJ databases">
        <title>Pseudonocardia abyssalis sp. nov. and Pseudonocardia oceani sp. nov., description and phylogenomic analysis of two novel actinomycetes isolated from the deep Southern Ocean.</title>
        <authorList>
            <person name="Parra J."/>
        </authorList>
    </citation>
    <scope>NUCLEOTIDE SEQUENCE [LARGE SCALE GENOMIC DNA]</scope>
    <source>
        <strain evidence="1 2">KRD-168</strain>
    </source>
</reference>
<accession>A0ABS6UWJ6</accession>